<reference evidence="1 2" key="1">
    <citation type="submission" date="2024-08" db="EMBL/GenBank/DDBJ databases">
        <title>Insights into the chromosomal genome structure of Flemingia macrophylla.</title>
        <authorList>
            <person name="Ding Y."/>
            <person name="Zhao Y."/>
            <person name="Bi W."/>
            <person name="Wu M."/>
            <person name="Zhao G."/>
            <person name="Gong Y."/>
            <person name="Li W."/>
            <person name="Zhang P."/>
        </authorList>
    </citation>
    <scope>NUCLEOTIDE SEQUENCE [LARGE SCALE GENOMIC DNA]</scope>
    <source>
        <strain evidence="1">DYQJB</strain>
        <tissue evidence="1">Leaf</tissue>
    </source>
</reference>
<evidence type="ECO:0000313" key="2">
    <source>
        <dbReference type="Proteomes" id="UP001603857"/>
    </source>
</evidence>
<sequence length="49" mass="5807">MSKNIQPRTFPWKTDIDPENLSLCMRHLDVPFMYYLKIEMVGMTVADET</sequence>
<proteinExistence type="predicted"/>
<dbReference type="EMBL" id="JBGMDY010000003">
    <property type="protein sequence ID" value="KAL2341746.1"/>
    <property type="molecule type" value="Genomic_DNA"/>
</dbReference>
<keyword evidence="2" id="KW-1185">Reference proteome</keyword>
<dbReference type="Proteomes" id="UP001603857">
    <property type="component" value="Unassembled WGS sequence"/>
</dbReference>
<gene>
    <name evidence="1" type="ORF">Fmac_009686</name>
</gene>
<organism evidence="1 2">
    <name type="scientific">Flemingia macrophylla</name>
    <dbReference type="NCBI Taxonomy" id="520843"/>
    <lineage>
        <taxon>Eukaryota</taxon>
        <taxon>Viridiplantae</taxon>
        <taxon>Streptophyta</taxon>
        <taxon>Embryophyta</taxon>
        <taxon>Tracheophyta</taxon>
        <taxon>Spermatophyta</taxon>
        <taxon>Magnoliopsida</taxon>
        <taxon>eudicotyledons</taxon>
        <taxon>Gunneridae</taxon>
        <taxon>Pentapetalae</taxon>
        <taxon>rosids</taxon>
        <taxon>fabids</taxon>
        <taxon>Fabales</taxon>
        <taxon>Fabaceae</taxon>
        <taxon>Papilionoideae</taxon>
        <taxon>50 kb inversion clade</taxon>
        <taxon>NPAAA clade</taxon>
        <taxon>indigoferoid/millettioid clade</taxon>
        <taxon>Phaseoleae</taxon>
        <taxon>Flemingia</taxon>
    </lineage>
</organism>
<name>A0ABD1N1I5_9FABA</name>
<comment type="caution">
    <text evidence="1">The sequence shown here is derived from an EMBL/GenBank/DDBJ whole genome shotgun (WGS) entry which is preliminary data.</text>
</comment>
<dbReference type="AlphaFoldDB" id="A0ABD1N1I5"/>
<accession>A0ABD1N1I5</accession>
<protein>
    <submittedName>
        <fullName evidence="1">Uncharacterized protein</fullName>
    </submittedName>
</protein>
<evidence type="ECO:0000313" key="1">
    <source>
        <dbReference type="EMBL" id="KAL2341746.1"/>
    </source>
</evidence>